<accession>A0A2W7N094</accession>
<dbReference type="InterPro" id="IPR036890">
    <property type="entry name" value="HATPase_C_sf"/>
</dbReference>
<dbReference type="SUPFAM" id="SSF53822">
    <property type="entry name" value="Periplasmic binding protein-like I"/>
    <property type="match status" value="1"/>
</dbReference>
<dbReference type="Gene3D" id="3.30.565.10">
    <property type="entry name" value="Histidine kinase-like ATPase, C-terminal domain"/>
    <property type="match status" value="1"/>
</dbReference>
<comment type="caution">
    <text evidence="9">The sequence shown here is derived from an EMBL/GenBank/DDBJ whole genome shotgun (WGS) entry which is preliminary data.</text>
</comment>
<evidence type="ECO:0000256" key="5">
    <source>
        <dbReference type="ARBA" id="ARBA00022777"/>
    </source>
</evidence>
<protein>
    <recommendedName>
        <fullName evidence="2">histidine kinase</fullName>
        <ecNumber evidence="2">2.7.13.3</ecNumber>
    </recommendedName>
</protein>
<keyword evidence="7" id="KW-0812">Transmembrane</keyword>
<feature type="domain" description="Histidine kinase" evidence="8">
    <location>
        <begin position="457"/>
        <end position="679"/>
    </location>
</feature>
<dbReference type="InterPro" id="IPR005467">
    <property type="entry name" value="His_kinase_dom"/>
</dbReference>
<evidence type="ECO:0000259" key="8">
    <source>
        <dbReference type="PROSITE" id="PS50109"/>
    </source>
</evidence>
<keyword evidence="6" id="KW-0902">Two-component regulatory system</keyword>
<dbReference type="SMART" id="SM00387">
    <property type="entry name" value="HATPase_c"/>
    <property type="match status" value="1"/>
</dbReference>
<dbReference type="InterPro" id="IPR025997">
    <property type="entry name" value="SBP_2_dom"/>
</dbReference>
<dbReference type="PANTHER" id="PTHR43711:SF31">
    <property type="entry name" value="HISTIDINE KINASE"/>
    <property type="match status" value="1"/>
</dbReference>
<comment type="catalytic activity">
    <reaction evidence="1">
        <text>ATP + protein L-histidine = ADP + protein N-phospho-L-histidine.</text>
        <dbReference type="EC" id="2.7.13.3"/>
    </reaction>
</comment>
<dbReference type="OrthoDB" id="9797097at2"/>
<keyword evidence="7" id="KW-1133">Transmembrane helix</keyword>
<dbReference type="InterPro" id="IPR036097">
    <property type="entry name" value="HisK_dim/P_sf"/>
</dbReference>
<keyword evidence="10" id="KW-1185">Reference proteome</keyword>
<dbReference type="EC" id="2.7.13.3" evidence="2"/>
<evidence type="ECO:0000256" key="6">
    <source>
        <dbReference type="ARBA" id="ARBA00023012"/>
    </source>
</evidence>
<dbReference type="InterPro" id="IPR050736">
    <property type="entry name" value="Sensor_HK_Regulatory"/>
</dbReference>
<keyword evidence="3" id="KW-0597">Phosphoprotein</keyword>
<dbReference type="Gene3D" id="1.10.287.130">
    <property type="match status" value="1"/>
</dbReference>
<dbReference type="PRINTS" id="PR00344">
    <property type="entry name" value="BCTRLSENSOR"/>
</dbReference>
<dbReference type="PROSITE" id="PS50109">
    <property type="entry name" value="HIS_KIN"/>
    <property type="match status" value="1"/>
</dbReference>
<dbReference type="SUPFAM" id="SSF47384">
    <property type="entry name" value="Homodimeric domain of signal transducing histidine kinase"/>
    <property type="match status" value="1"/>
</dbReference>
<keyword evidence="5 9" id="KW-0418">Kinase</keyword>
<evidence type="ECO:0000256" key="3">
    <source>
        <dbReference type="ARBA" id="ARBA00022553"/>
    </source>
</evidence>
<dbReference type="CDD" id="cd06308">
    <property type="entry name" value="PBP1_sensor_kinase-like"/>
    <property type="match status" value="1"/>
</dbReference>
<dbReference type="InterPro" id="IPR003594">
    <property type="entry name" value="HATPase_dom"/>
</dbReference>
<name>A0A2W7N094_9BACT</name>
<dbReference type="GO" id="GO:0000155">
    <property type="term" value="F:phosphorelay sensor kinase activity"/>
    <property type="evidence" value="ECO:0007669"/>
    <property type="project" value="InterPro"/>
</dbReference>
<dbReference type="PROSITE" id="PS51257">
    <property type="entry name" value="PROKAR_LIPOPROTEIN"/>
    <property type="match status" value="1"/>
</dbReference>
<sequence>MMKNILLIFLVALIFCLFTACEKKNKHLIGISHSGLIGEWGQNQYDEIIREASFHTHLIDLKFIDAGNNYIKQRQDIQQLIKDKIDVLIVFPSHPDSISDIITQTHDMGIPVIVVDRLINNAKYNTFVGTNDVQIGKQIAQYIGKRSQLPKSAIEIKGPSTSFSALDRNKGFADEIVNWPNISVTHSLFCKWDESAAYQLCDSLFANNIRPDYIFAHNDVQAKGISLACKKHQISPIIIGIDALARKNGGVDLIINGEITATWYNPPGGKESIELAINLLGHKSTPKHIELESFVVDSTNAIVLKRQYQLLVDQQQRIDLQQIKINDLTTTITNQRLIFSLMGIVVGLLILVIILTVYFVRKKQKLLTTIKHQKEQITQQFEEQVQLRELVEEKNTILAEQNAEIEAQHDAIYAQNQELTAYSNQMELLVEKRTEELKAALDKAMESDRLKTAFLSNLSHELRTPLNAIIGFSDLFVIPDCEYEERLGLQRVMKKNTEELLVLINNIIELSELTTHQIQLHKESTELTSLFNDIRQQINDYLHEGLWELHESVELSTSCIAIPPIMCDGNRIKEVMTHLIHNAIKYTQHGRIEFGYKYFPNERKVRLYVVDTGTGIQPEYQPLIFERFRKIENDNLVLYRGAGMGLTIARALVNLMGSDIELASVYGKGSTFWFDLPTN</sequence>
<dbReference type="InterPro" id="IPR028082">
    <property type="entry name" value="Peripla_BP_I"/>
</dbReference>
<gene>
    <name evidence="9" type="ORF">LX69_02579</name>
</gene>
<dbReference type="PANTHER" id="PTHR43711">
    <property type="entry name" value="TWO-COMPONENT HISTIDINE KINASE"/>
    <property type="match status" value="1"/>
</dbReference>
<dbReference type="InterPro" id="IPR003661">
    <property type="entry name" value="HisK_dim/P_dom"/>
</dbReference>
<dbReference type="Pfam" id="PF00512">
    <property type="entry name" value="HisKA"/>
    <property type="match status" value="1"/>
</dbReference>
<dbReference type="EMBL" id="QKZK01000024">
    <property type="protein sequence ID" value="PZX13548.1"/>
    <property type="molecule type" value="Genomic_DNA"/>
</dbReference>
<feature type="transmembrane region" description="Helical" evidence="7">
    <location>
        <begin position="337"/>
        <end position="360"/>
    </location>
</feature>
<dbReference type="Pfam" id="PF02518">
    <property type="entry name" value="HATPase_c"/>
    <property type="match status" value="1"/>
</dbReference>
<dbReference type="Proteomes" id="UP000249239">
    <property type="component" value="Unassembled WGS sequence"/>
</dbReference>
<keyword evidence="7" id="KW-0472">Membrane</keyword>
<evidence type="ECO:0000256" key="1">
    <source>
        <dbReference type="ARBA" id="ARBA00000085"/>
    </source>
</evidence>
<dbReference type="SMART" id="SM00388">
    <property type="entry name" value="HisKA"/>
    <property type="match status" value="1"/>
</dbReference>
<dbReference type="Pfam" id="PF13407">
    <property type="entry name" value="Peripla_BP_4"/>
    <property type="match status" value="1"/>
</dbReference>
<evidence type="ECO:0000256" key="4">
    <source>
        <dbReference type="ARBA" id="ARBA00022679"/>
    </source>
</evidence>
<evidence type="ECO:0000256" key="2">
    <source>
        <dbReference type="ARBA" id="ARBA00012438"/>
    </source>
</evidence>
<dbReference type="CDD" id="cd00082">
    <property type="entry name" value="HisKA"/>
    <property type="match status" value="1"/>
</dbReference>
<evidence type="ECO:0000313" key="10">
    <source>
        <dbReference type="Proteomes" id="UP000249239"/>
    </source>
</evidence>
<dbReference type="Gene3D" id="3.40.50.2300">
    <property type="match status" value="2"/>
</dbReference>
<dbReference type="SUPFAM" id="SSF55874">
    <property type="entry name" value="ATPase domain of HSP90 chaperone/DNA topoisomerase II/histidine kinase"/>
    <property type="match status" value="1"/>
</dbReference>
<organism evidence="9 10">
    <name type="scientific">Breznakibacter xylanolyticus</name>
    <dbReference type="NCBI Taxonomy" id="990"/>
    <lineage>
        <taxon>Bacteria</taxon>
        <taxon>Pseudomonadati</taxon>
        <taxon>Bacteroidota</taxon>
        <taxon>Bacteroidia</taxon>
        <taxon>Marinilabiliales</taxon>
        <taxon>Marinilabiliaceae</taxon>
        <taxon>Breznakibacter</taxon>
    </lineage>
</organism>
<reference evidence="9 10" key="1">
    <citation type="submission" date="2018-06" db="EMBL/GenBank/DDBJ databases">
        <title>Genomic Encyclopedia of Archaeal and Bacterial Type Strains, Phase II (KMG-II): from individual species to whole genera.</title>
        <authorList>
            <person name="Goeker M."/>
        </authorList>
    </citation>
    <scope>NUCLEOTIDE SEQUENCE [LARGE SCALE GENOMIC DNA]</scope>
    <source>
        <strain evidence="9 10">DSM 6779</strain>
    </source>
</reference>
<dbReference type="AlphaFoldDB" id="A0A2W7N094"/>
<evidence type="ECO:0000256" key="7">
    <source>
        <dbReference type="SAM" id="Phobius"/>
    </source>
</evidence>
<evidence type="ECO:0000313" key="9">
    <source>
        <dbReference type="EMBL" id="PZX13548.1"/>
    </source>
</evidence>
<proteinExistence type="predicted"/>
<dbReference type="InterPro" id="IPR004358">
    <property type="entry name" value="Sig_transdc_His_kin-like_C"/>
</dbReference>
<keyword evidence="4" id="KW-0808">Transferase</keyword>